<reference evidence="2" key="1">
    <citation type="submission" date="2019-10" db="EMBL/GenBank/DDBJ databases">
        <title>Conservation and host-specific expression of non-tandemly repeated heterogenous ribosome RNA gene in arbuscular mycorrhizal fungi.</title>
        <authorList>
            <person name="Maeda T."/>
            <person name="Kobayashi Y."/>
            <person name="Nakagawa T."/>
            <person name="Ezawa T."/>
            <person name="Yamaguchi K."/>
            <person name="Bino T."/>
            <person name="Nishimoto Y."/>
            <person name="Shigenobu S."/>
            <person name="Kawaguchi M."/>
        </authorList>
    </citation>
    <scope>NUCLEOTIDE SEQUENCE</scope>
    <source>
        <strain evidence="2">HR1</strain>
    </source>
</reference>
<name>A0A8H3QQM8_9GLOM</name>
<feature type="compositionally biased region" description="Acidic residues" evidence="1">
    <location>
        <begin position="71"/>
        <end position="89"/>
    </location>
</feature>
<comment type="caution">
    <text evidence="2">The sequence shown here is derived from an EMBL/GenBank/DDBJ whole genome shotgun (WGS) entry which is preliminary data.</text>
</comment>
<evidence type="ECO:0000313" key="3">
    <source>
        <dbReference type="Proteomes" id="UP000615446"/>
    </source>
</evidence>
<feature type="compositionally biased region" description="Basic and acidic residues" evidence="1">
    <location>
        <begin position="9"/>
        <end position="47"/>
    </location>
</feature>
<evidence type="ECO:0000313" key="2">
    <source>
        <dbReference type="EMBL" id="GES88251.1"/>
    </source>
</evidence>
<evidence type="ECO:0000256" key="1">
    <source>
        <dbReference type="SAM" id="MobiDB-lite"/>
    </source>
</evidence>
<gene>
    <name evidence="2" type="ORF">RCL2_001521400</name>
</gene>
<dbReference type="EMBL" id="BLAL01000176">
    <property type="protein sequence ID" value="GES88251.1"/>
    <property type="molecule type" value="Genomic_DNA"/>
</dbReference>
<dbReference type="Proteomes" id="UP000615446">
    <property type="component" value="Unassembled WGS sequence"/>
</dbReference>
<dbReference type="AlphaFoldDB" id="A0A8H3QQM8"/>
<sequence length="97" mass="11439">MIILAAKKQRSDNGDDLEQRSDDDHIEQRSDNGDDLEQRSNNDHLEQQADNDYLEQRNDMMDDLEQRSNNEEESDEEYEIMSSDNEEDMILISQNKS</sequence>
<feature type="compositionally biased region" description="Basic and acidic residues" evidence="1">
    <location>
        <begin position="54"/>
        <end position="70"/>
    </location>
</feature>
<accession>A0A8H3QQM8</accession>
<organism evidence="2 3">
    <name type="scientific">Rhizophagus clarus</name>
    <dbReference type="NCBI Taxonomy" id="94130"/>
    <lineage>
        <taxon>Eukaryota</taxon>
        <taxon>Fungi</taxon>
        <taxon>Fungi incertae sedis</taxon>
        <taxon>Mucoromycota</taxon>
        <taxon>Glomeromycotina</taxon>
        <taxon>Glomeromycetes</taxon>
        <taxon>Glomerales</taxon>
        <taxon>Glomeraceae</taxon>
        <taxon>Rhizophagus</taxon>
    </lineage>
</organism>
<proteinExistence type="predicted"/>
<protein>
    <submittedName>
        <fullName evidence="2">Uncharacterized protein</fullName>
    </submittedName>
</protein>
<feature type="region of interest" description="Disordered" evidence="1">
    <location>
        <begin position="1"/>
        <end position="97"/>
    </location>
</feature>